<feature type="domain" description="Phosphoesterase HXTX" evidence="3">
    <location>
        <begin position="9"/>
        <end position="92"/>
    </location>
</feature>
<dbReference type="PANTHER" id="PTHR35561:SF1">
    <property type="entry name" value="RNA 2',3'-CYCLIC PHOSPHODIESTERASE"/>
    <property type="match status" value="1"/>
</dbReference>
<dbReference type="GO" id="GO:0008664">
    <property type="term" value="F:RNA 2',3'-cyclic 3'-phosphodiesterase activity"/>
    <property type="evidence" value="ECO:0007669"/>
    <property type="project" value="UniProtKB-EC"/>
</dbReference>
<comment type="catalytic activity">
    <reaction evidence="2">
        <text>a 3'-end 2',3'-cyclophospho-ribonucleotide-RNA + H2O = a 3'-end 2'-phospho-ribonucleotide-RNA + H(+)</text>
        <dbReference type="Rhea" id="RHEA:11828"/>
        <dbReference type="Rhea" id="RHEA-COMP:10464"/>
        <dbReference type="Rhea" id="RHEA-COMP:17353"/>
        <dbReference type="ChEBI" id="CHEBI:15377"/>
        <dbReference type="ChEBI" id="CHEBI:15378"/>
        <dbReference type="ChEBI" id="CHEBI:83064"/>
        <dbReference type="ChEBI" id="CHEBI:173113"/>
        <dbReference type="EC" id="3.1.4.58"/>
    </reaction>
</comment>
<protein>
    <recommendedName>
        <fullName evidence="2">RNA 2',3'-cyclic phosphodiesterase</fullName>
        <shortName evidence="2">RNA 2',3'-CPDase</shortName>
        <ecNumber evidence="2">3.1.4.58</ecNumber>
    </recommendedName>
</protein>
<dbReference type="EMBL" id="QKUF01000001">
    <property type="protein sequence ID" value="PZW36220.1"/>
    <property type="molecule type" value="Genomic_DNA"/>
</dbReference>
<keyword evidence="1 2" id="KW-0378">Hydrolase</keyword>
<dbReference type="AlphaFoldDB" id="A0A326UH01"/>
<proteinExistence type="inferred from homology"/>
<dbReference type="InterPro" id="IPR004175">
    <property type="entry name" value="RNA_CPDase"/>
</dbReference>
<comment type="caution">
    <text evidence="4">The sequence shown here is derived from an EMBL/GenBank/DDBJ whole genome shotgun (WGS) entry which is preliminary data.</text>
</comment>
<name>A0A326UH01_THEHA</name>
<comment type="similarity">
    <text evidence="2">Belongs to the 2H phosphoesterase superfamily. ThpR family.</text>
</comment>
<evidence type="ECO:0000313" key="4">
    <source>
        <dbReference type="EMBL" id="PZW36220.1"/>
    </source>
</evidence>
<dbReference type="PANTHER" id="PTHR35561">
    <property type="entry name" value="RNA 2',3'-CYCLIC PHOSPHODIESTERASE"/>
    <property type="match status" value="1"/>
</dbReference>
<dbReference type="InterPro" id="IPR014051">
    <property type="entry name" value="Phosphoesterase_HXTX"/>
</dbReference>
<evidence type="ECO:0000256" key="2">
    <source>
        <dbReference type="HAMAP-Rule" id="MF_01940"/>
    </source>
</evidence>
<keyword evidence="5" id="KW-1185">Reference proteome</keyword>
<feature type="active site" description="Proton acceptor" evidence="2">
    <location>
        <position position="128"/>
    </location>
</feature>
<dbReference type="HAMAP" id="MF_01940">
    <property type="entry name" value="RNA_CPDase"/>
    <property type="match status" value="1"/>
</dbReference>
<feature type="short sequence motif" description="HXTX 1" evidence="2">
    <location>
        <begin position="41"/>
        <end position="44"/>
    </location>
</feature>
<dbReference type="RefSeq" id="WP_111318279.1">
    <property type="nucleotide sequence ID" value="NZ_BIFX01000001.1"/>
</dbReference>
<comment type="function">
    <text evidence="2">Hydrolyzes RNA 2',3'-cyclic phosphodiester to an RNA 2'-phosphomonoester.</text>
</comment>
<dbReference type="GO" id="GO:0004113">
    <property type="term" value="F:2',3'-cyclic-nucleotide 3'-phosphodiesterase activity"/>
    <property type="evidence" value="ECO:0007669"/>
    <property type="project" value="InterPro"/>
</dbReference>
<dbReference type="GO" id="GO:0016874">
    <property type="term" value="F:ligase activity"/>
    <property type="evidence" value="ECO:0007669"/>
    <property type="project" value="UniProtKB-KW"/>
</dbReference>
<dbReference type="SUPFAM" id="SSF55144">
    <property type="entry name" value="LigT-like"/>
    <property type="match status" value="1"/>
</dbReference>
<keyword evidence="4" id="KW-0436">Ligase</keyword>
<dbReference type="EC" id="3.1.4.58" evidence="2"/>
<dbReference type="Pfam" id="PF02834">
    <property type="entry name" value="LigT_PEase"/>
    <property type="match status" value="2"/>
</dbReference>
<dbReference type="NCBIfam" id="TIGR02258">
    <property type="entry name" value="2_5_ligase"/>
    <property type="match status" value="1"/>
</dbReference>
<evidence type="ECO:0000256" key="1">
    <source>
        <dbReference type="ARBA" id="ARBA00022801"/>
    </source>
</evidence>
<dbReference type="Proteomes" id="UP000248806">
    <property type="component" value="Unassembled WGS sequence"/>
</dbReference>
<feature type="active site" description="Proton donor" evidence="2">
    <location>
        <position position="41"/>
    </location>
</feature>
<feature type="short sequence motif" description="HXTX 2" evidence="2">
    <location>
        <begin position="128"/>
        <end position="131"/>
    </location>
</feature>
<reference evidence="4 5" key="1">
    <citation type="submission" date="2018-06" db="EMBL/GenBank/DDBJ databases">
        <title>Genomic Encyclopedia of Archaeal and Bacterial Type Strains, Phase II (KMG-II): from individual species to whole genera.</title>
        <authorList>
            <person name="Goeker M."/>
        </authorList>
    </citation>
    <scope>NUCLEOTIDE SEQUENCE [LARGE SCALE GENOMIC DNA]</scope>
    <source>
        <strain evidence="4 5">ATCC BAA-1881</strain>
    </source>
</reference>
<sequence length="194" mass="21552">MTRTFIALEMNEAQQRHLSKVIGQVAQALPGIRWVDPAGIHLTLAFLGELSDEQLAEAISAAEKAASLVTPFSYRLSRLGSFGSQRQPRVVWMGVDEPSGTLLHLHRVLSRELEQRGFEIDKRPFSPHLTLARIKSPLAPTELQALQTVLTGKQQGLVSTESYPVTQINVMKSELFRSGAKYTCLKECVLKTEL</sequence>
<accession>A0A326UH01</accession>
<dbReference type="OrthoDB" id="9789350at2"/>
<evidence type="ECO:0000259" key="3">
    <source>
        <dbReference type="Pfam" id="PF02834"/>
    </source>
</evidence>
<dbReference type="InterPro" id="IPR009097">
    <property type="entry name" value="Cyclic_Pdiesterase"/>
</dbReference>
<organism evidence="4 5">
    <name type="scientific">Thermosporothrix hazakensis</name>
    <dbReference type="NCBI Taxonomy" id="644383"/>
    <lineage>
        <taxon>Bacteria</taxon>
        <taxon>Bacillati</taxon>
        <taxon>Chloroflexota</taxon>
        <taxon>Ktedonobacteria</taxon>
        <taxon>Ktedonobacterales</taxon>
        <taxon>Thermosporotrichaceae</taxon>
        <taxon>Thermosporothrix</taxon>
    </lineage>
</organism>
<evidence type="ECO:0000313" key="5">
    <source>
        <dbReference type="Proteomes" id="UP000248806"/>
    </source>
</evidence>
<dbReference type="Gene3D" id="3.90.1140.10">
    <property type="entry name" value="Cyclic phosphodiesterase"/>
    <property type="match status" value="1"/>
</dbReference>
<gene>
    <name evidence="4" type="ORF">EI42_00392</name>
</gene>
<feature type="domain" description="Phosphoesterase HXTX" evidence="3">
    <location>
        <begin position="97"/>
        <end position="179"/>
    </location>
</feature>